<gene>
    <name evidence="2" type="ORF">KUTeg_001152</name>
</gene>
<evidence type="ECO:0000313" key="3">
    <source>
        <dbReference type="Proteomes" id="UP001217089"/>
    </source>
</evidence>
<dbReference type="EMBL" id="JARBDR010000107">
    <property type="protein sequence ID" value="KAJ8321294.1"/>
    <property type="molecule type" value="Genomic_DNA"/>
</dbReference>
<feature type="compositionally biased region" description="Low complexity" evidence="1">
    <location>
        <begin position="1"/>
        <end position="54"/>
    </location>
</feature>
<accession>A0ABQ9FVN0</accession>
<dbReference type="Proteomes" id="UP001217089">
    <property type="component" value="Unassembled WGS sequence"/>
</dbReference>
<organism evidence="2 3">
    <name type="scientific">Tegillarca granosa</name>
    <name type="common">Malaysian cockle</name>
    <name type="synonym">Anadara granosa</name>
    <dbReference type="NCBI Taxonomy" id="220873"/>
    <lineage>
        <taxon>Eukaryota</taxon>
        <taxon>Metazoa</taxon>
        <taxon>Spiralia</taxon>
        <taxon>Lophotrochozoa</taxon>
        <taxon>Mollusca</taxon>
        <taxon>Bivalvia</taxon>
        <taxon>Autobranchia</taxon>
        <taxon>Pteriomorphia</taxon>
        <taxon>Arcoida</taxon>
        <taxon>Arcoidea</taxon>
        <taxon>Arcidae</taxon>
        <taxon>Tegillarca</taxon>
    </lineage>
</organism>
<evidence type="ECO:0000256" key="1">
    <source>
        <dbReference type="SAM" id="MobiDB-lite"/>
    </source>
</evidence>
<sequence length="424" mass="45207">MSLGPFGAFGQQQQQQQQQAGQFNNGFGQQQQQQQQAAQFGQFGQQQLQQQQQGVTPNFGPFNNVFEPQFGNDAQGVQVDGLPQLPTQNQVQTQGSVQVLNNVQPPTNVQFLGQTVGNTVTNQGNLSPAGGFVNANSAAQAGMTNQIGGVQGIGIPGAANRQFTNIIRGNGGVQAVMQTPFAQQAGVQQINIPQLPGNTIGQAQNGQILAMQQQQQQQQQFQQNAIGANQFARGPILQQQNMLNQNLQNQIDVNTQALGENSIQATQINSLQGTGTQINNQILDVQQQQPVTNFNGNIQQQTNQLVNTGTGTGGNNDMVDWSVFNQRMSEWQNFGEDQQRINELLRNNNDPLAQNMATGVGNTLTDNLGVTSQGTGPNAGGNRIGNTAGSPLSLNSVNVANFDTRTSRGLTPGSSTQFNAGVQG</sequence>
<name>A0ABQ9FVN0_TEGGR</name>
<keyword evidence="3" id="KW-1185">Reference proteome</keyword>
<protein>
    <submittedName>
        <fullName evidence="2">Uncharacterized protein</fullName>
    </submittedName>
</protein>
<reference evidence="2 3" key="1">
    <citation type="submission" date="2022-12" db="EMBL/GenBank/DDBJ databases">
        <title>Chromosome-level genome of Tegillarca granosa.</title>
        <authorList>
            <person name="Kim J."/>
        </authorList>
    </citation>
    <scope>NUCLEOTIDE SEQUENCE [LARGE SCALE GENOMIC DNA]</scope>
    <source>
        <strain evidence="2">Teg-2019</strain>
        <tissue evidence="2">Adductor muscle</tissue>
    </source>
</reference>
<comment type="caution">
    <text evidence="2">The sequence shown here is derived from an EMBL/GenBank/DDBJ whole genome shotgun (WGS) entry which is preliminary data.</text>
</comment>
<feature type="region of interest" description="Disordered" evidence="1">
    <location>
        <begin position="370"/>
        <end position="391"/>
    </location>
</feature>
<feature type="region of interest" description="Disordered" evidence="1">
    <location>
        <begin position="405"/>
        <end position="424"/>
    </location>
</feature>
<evidence type="ECO:0000313" key="2">
    <source>
        <dbReference type="EMBL" id="KAJ8321294.1"/>
    </source>
</evidence>
<proteinExistence type="predicted"/>
<feature type="region of interest" description="Disordered" evidence="1">
    <location>
        <begin position="1"/>
        <end position="78"/>
    </location>
</feature>